<proteinExistence type="predicted"/>
<comment type="caution">
    <text evidence="1">The sequence shown here is derived from an EMBL/GenBank/DDBJ whole genome shotgun (WGS) entry which is preliminary data.</text>
</comment>
<evidence type="ECO:0000313" key="1">
    <source>
        <dbReference type="EMBL" id="GAG58550.1"/>
    </source>
</evidence>
<reference evidence="1" key="1">
    <citation type="journal article" date="2014" name="Front. Microbiol.">
        <title>High frequency of phylogenetically diverse reductive dehalogenase-homologous genes in deep subseafloor sedimentary metagenomes.</title>
        <authorList>
            <person name="Kawai M."/>
            <person name="Futagami T."/>
            <person name="Toyoda A."/>
            <person name="Takaki Y."/>
            <person name="Nishi S."/>
            <person name="Hori S."/>
            <person name="Arai W."/>
            <person name="Tsubouchi T."/>
            <person name="Morono Y."/>
            <person name="Uchiyama I."/>
            <person name="Ito T."/>
            <person name="Fujiyama A."/>
            <person name="Inagaki F."/>
            <person name="Takami H."/>
        </authorList>
    </citation>
    <scope>NUCLEOTIDE SEQUENCE</scope>
    <source>
        <strain evidence="1">Expedition CK06-06</strain>
    </source>
</reference>
<accession>X0YQN6</accession>
<name>X0YQN6_9ZZZZ</name>
<sequence>MRHDLQQLMVVDGYQDGSSLRGSDSLKMKLPHLDGGWISEILLIQYRTVERIMTV</sequence>
<protein>
    <submittedName>
        <fullName evidence="1">Uncharacterized protein</fullName>
    </submittedName>
</protein>
<dbReference type="AlphaFoldDB" id="X0YQN6"/>
<organism evidence="1">
    <name type="scientific">marine sediment metagenome</name>
    <dbReference type="NCBI Taxonomy" id="412755"/>
    <lineage>
        <taxon>unclassified sequences</taxon>
        <taxon>metagenomes</taxon>
        <taxon>ecological metagenomes</taxon>
    </lineage>
</organism>
<gene>
    <name evidence="1" type="ORF">S01H4_17019</name>
</gene>
<dbReference type="EMBL" id="BART01007480">
    <property type="protein sequence ID" value="GAG58550.1"/>
    <property type="molecule type" value="Genomic_DNA"/>
</dbReference>